<keyword evidence="6 8" id="KW-0472">Membrane</keyword>
<keyword evidence="7" id="KW-0479">Metal-binding</keyword>
<accession>A0A9X3N826</accession>
<feature type="transmembrane region" description="Helical" evidence="8">
    <location>
        <begin position="100"/>
        <end position="121"/>
    </location>
</feature>
<comment type="caution">
    <text evidence="9">The sequence shown here is derived from an EMBL/GenBank/DDBJ whole genome shotgun (WGS) entry which is preliminary data.</text>
</comment>
<feature type="transmembrane region" description="Helical" evidence="8">
    <location>
        <begin position="48"/>
        <end position="66"/>
    </location>
</feature>
<feature type="transmembrane region" description="Helical" evidence="8">
    <location>
        <begin position="181"/>
        <end position="199"/>
    </location>
</feature>
<keyword evidence="3 9" id="KW-0808">Transferase</keyword>
<dbReference type="Pfam" id="PF00953">
    <property type="entry name" value="Glycos_transf_4"/>
    <property type="match status" value="1"/>
</dbReference>
<keyword evidence="4 8" id="KW-0812">Transmembrane</keyword>
<feature type="transmembrane region" description="Helical" evidence="8">
    <location>
        <begin position="235"/>
        <end position="256"/>
    </location>
</feature>
<dbReference type="GO" id="GO:0044038">
    <property type="term" value="P:cell wall macromolecule biosynthetic process"/>
    <property type="evidence" value="ECO:0007669"/>
    <property type="project" value="TreeGrafter"/>
</dbReference>
<reference evidence="9" key="1">
    <citation type="submission" date="2022-10" db="EMBL/GenBank/DDBJ databases">
        <title>The WGS of Solirubrobacter phytolaccae KCTC 29190.</title>
        <authorList>
            <person name="Jiang Z."/>
        </authorList>
    </citation>
    <scope>NUCLEOTIDE SEQUENCE</scope>
    <source>
        <strain evidence="9">KCTC 29190</strain>
    </source>
</reference>
<gene>
    <name evidence="9" type="ORF">OJ997_14405</name>
</gene>
<dbReference type="GO" id="GO:0009103">
    <property type="term" value="P:lipopolysaccharide biosynthetic process"/>
    <property type="evidence" value="ECO:0007669"/>
    <property type="project" value="TreeGrafter"/>
</dbReference>
<feature type="transmembrane region" description="Helical" evidence="8">
    <location>
        <begin position="320"/>
        <end position="342"/>
    </location>
</feature>
<dbReference type="Proteomes" id="UP001147653">
    <property type="component" value="Unassembled WGS sequence"/>
</dbReference>
<keyword evidence="7" id="KW-0460">Magnesium</keyword>
<dbReference type="GO" id="GO:0016780">
    <property type="term" value="F:phosphotransferase activity, for other substituted phosphate groups"/>
    <property type="evidence" value="ECO:0007669"/>
    <property type="project" value="InterPro"/>
</dbReference>
<feature type="transmembrane region" description="Helical" evidence="8">
    <location>
        <begin position="6"/>
        <end position="27"/>
    </location>
</feature>
<dbReference type="EMBL" id="JAPDDP010000022">
    <property type="protein sequence ID" value="MDA0181493.1"/>
    <property type="molecule type" value="Genomic_DNA"/>
</dbReference>
<dbReference type="PANTHER" id="PTHR22926:SF3">
    <property type="entry name" value="UNDECAPRENYL-PHOSPHATE ALPHA-N-ACETYLGLUCOSAMINYL 1-PHOSPHATE TRANSFERASE"/>
    <property type="match status" value="1"/>
</dbReference>
<feature type="transmembrane region" description="Helical" evidence="8">
    <location>
        <begin position="289"/>
        <end position="308"/>
    </location>
</feature>
<evidence type="ECO:0000313" key="10">
    <source>
        <dbReference type="Proteomes" id="UP001147653"/>
    </source>
</evidence>
<keyword evidence="10" id="KW-1185">Reference proteome</keyword>
<dbReference type="GO" id="GO:0005886">
    <property type="term" value="C:plasma membrane"/>
    <property type="evidence" value="ECO:0007669"/>
    <property type="project" value="UniProtKB-SubCell"/>
</dbReference>
<evidence type="ECO:0000256" key="2">
    <source>
        <dbReference type="ARBA" id="ARBA00022475"/>
    </source>
</evidence>
<evidence type="ECO:0000256" key="8">
    <source>
        <dbReference type="SAM" id="Phobius"/>
    </source>
</evidence>
<feature type="binding site" evidence="7">
    <location>
        <position position="210"/>
    </location>
    <ligand>
        <name>Mg(2+)</name>
        <dbReference type="ChEBI" id="CHEBI:18420"/>
    </ligand>
</feature>
<organism evidence="9 10">
    <name type="scientific">Solirubrobacter phytolaccae</name>
    <dbReference type="NCBI Taxonomy" id="1404360"/>
    <lineage>
        <taxon>Bacteria</taxon>
        <taxon>Bacillati</taxon>
        <taxon>Actinomycetota</taxon>
        <taxon>Thermoleophilia</taxon>
        <taxon>Solirubrobacterales</taxon>
        <taxon>Solirubrobacteraceae</taxon>
        <taxon>Solirubrobacter</taxon>
    </lineage>
</organism>
<evidence type="ECO:0000256" key="7">
    <source>
        <dbReference type="PIRSR" id="PIRSR600715-1"/>
    </source>
</evidence>
<dbReference type="AlphaFoldDB" id="A0A9X3N826"/>
<feature type="transmembrane region" description="Helical" evidence="8">
    <location>
        <begin position="211"/>
        <end position="229"/>
    </location>
</feature>
<dbReference type="InterPro" id="IPR000715">
    <property type="entry name" value="Glycosyl_transferase_4"/>
</dbReference>
<feature type="transmembrane region" description="Helical" evidence="8">
    <location>
        <begin position="158"/>
        <end position="175"/>
    </location>
</feature>
<feature type="transmembrane region" description="Helical" evidence="8">
    <location>
        <begin position="133"/>
        <end position="151"/>
    </location>
</feature>
<evidence type="ECO:0000256" key="6">
    <source>
        <dbReference type="ARBA" id="ARBA00023136"/>
    </source>
</evidence>
<name>A0A9X3N826_9ACTN</name>
<sequence length="385" mass="41316">MVTKAVLAALVAFAVAAILTPLAARFARRIGAIDAQKDIGLAKDATPLLGGLAIFGGALVAGLLFLPDNDRTEGILAAAALITIVGALDDRFDLPPVVKFAGQIAAAVVLVASGVVVDAFTFPFLHRVELGDFGGPLSVFALVLLMNIVNFSDGADGLAAGVCAIAALAFAVIAFDLERRTAGTLAAITAGAALGFLLWNFPPAKIFMGDCGSNLLGLLLGAVIIEGTLKTNALIALVGPLVVLAVPLLDTGFVVLKRLKYRRPIYRGDSNHFHHRFYRMKWSTRRSILWLYAWTSLMAGTAVALRFIPYSERDGTLTGWALLMAALLLLCVAVSLYLIWVLEIIKLRRLREWQLRRSDPDTSEHDIDEAVDHELETGEFGQVRT</sequence>
<dbReference type="RefSeq" id="WP_270025809.1">
    <property type="nucleotide sequence ID" value="NZ_JAPDDP010000022.1"/>
</dbReference>
<evidence type="ECO:0000256" key="5">
    <source>
        <dbReference type="ARBA" id="ARBA00022989"/>
    </source>
</evidence>
<dbReference type="GO" id="GO:0046872">
    <property type="term" value="F:metal ion binding"/>
    <property type="evidence" value="ECO:0007669"/>
    <property type="project" value="UniProtKB-KW"/>
</dbReference>
<evidence type="ECO:0000256" key="4">
    <source>
        <dbReference type="ARBA" id="ARBA00022692"/>
    </source>
</evidence>
<protein>
    <submittedName>
        <fullName evidence="9">Undecaprenyl/decaprenyl-phosphate alpha-N-acetylglucosaminyl 1-phosphate transferase</fullName>
    </submittedName>
</protein>
<evidence type="ECO:0000256" key="3">
    <source>
        <dbReference type="ARBA" id="ARBA00022679"/>
    </source>
</evidence>
<proteinExistence type="predicted"/>
<evidence type="ECO:0000313" key="9">
    <source>
        <dbReference type="EMBL" id="MDA0181493.1"/>
    </source>
</evidence>
<comment type="cofactor">
    <cofactor evidence="7">
        <name>Mg(2+)</name>
        <dbReference type="ChEBI" id="CHEBI:18420"/>
    </cofactor>
</comment>
<feature type="binding site" evidence="7">
    <location>
        <position position="150"/>
    </location>
    <ligand>
        <name>Mg(2+)</name>
        <dbReference type="ChEBI" id="CHEBI:18420"/>
    </ligand>
</feature>
<dbReference type="GO" id="GO:0071555">
    <property type="term" value="P:cell wall organization"/>
    <property type="evidence" value="ECO:0007669"/>
    <property type="project" value="TreeGrafter"/>
</dbReference>
<dbReference type="PANTHER" id="PTHR22926">
    <property type="entry name" value="PHOSPHO-N-ACETYLMURAMOYL-PENTAPEPTIDE-TRANSFERASE"/>
    <property type="match status" value="1"/>
</dbReference>
<feature type="transmembrane region" description="Helical" evidence="8">
    <location>
        <begin position="72"/>
        <end position="88"/>
    </location>
</feature>
<keyword evidence="2" id="KW-1003">Cell membrane</keyword>
<keyword evidence="5 8" id="KW-1133">Transmembrane helix</keyword>
<comment type="subcellular location">
    <subcellularLocation>
        <location evidence="1">Cell membrane</location>
        <topology evidence="1">Multi-pass membrane protein</topology>
    </subcellularLocation>
</comment>
<dbReference type="CDD" id="cd06853">
    <property type="entry name" value="GT_WecA_like"/>
    <property type="match status" value="1"/>
</dbReference>
<evidence type="ECO:0000256" key="1">
    <source>
        <dbReference type="ARBA" id="ARBA00004651"/>
    </source>
</evidence>